<reference evidence="3" key="1">
    <citation type="submission" date="2016-10" db="EMBL/GenBank/DDBJ databases">
        <authorList>
            <person name="Varghese N."/>
            <person name="Submissions S."/>
        </authorList>
    </citation>
    <scope>NUCLEOTIDE SEQUENCE [LARGE SCALE GENOMIC DNA]</scope>
    <source>
        <strain evidence="3">DSM 22002</strain>
    </source>
</reference>
<evidence type="ECO:0000313" key="2">
    <source>
        <dbReference type="EMBL" id="SDI00939.1"/>
    </source>
</evidence>
<dbReference type="Proteomes" id="UP000198822">
    <property type="component" value="Chromosome I"/>
</dbReference>
<sequence>MADRDRDSDTQAGWPDEPVEAPFGQWLGLINHGD</sequence>
<dbReference type="EMBL" id="LT629695">
    <property type="protein sequence ID" value="SDI00939.1"/>
    <property type="molecule type" value="Genomic_DNA"/>
</dbReference>
<protein>
    <submittedName>
        <fullName evidence="2">Uncharacterized protein</fullName>
    </submittedName>
</protein>
<feature type="region of interest" description="Disordered" evidence="1">
    <location>
        <begin position="1"/>
        <end position="34"/>
    </location>
</feature>
<keyword evidence="3" id="KW-1185">Reference proteome</keyword>
<gene>
    <name evidence="2" type="ORF">SAMN04489720_3188</name>
</gene>
<dbReference type="AlphaFoldDB" id="A0A1G8H302"/>
<name>A0A1G8H302_9MICO</name>
<proteinExistence type="predicted"/>
<accession>A0A1G8H302</accession>
<organism evidence="2 3">
    <name type="scientific">Agrococcus jejuensis</name>
    <dbReference type="NCBI Taxonomy" id="399736"/>
    <lineage>
        <taxon>Bacteria</taxon>
        <taxon>Bacillati</taxon>
        <taxon>Actinomycetota</taxon>
        <taxon>Actinomycetes</taxon>
        <taxon>Micrococcales</taxon>
        <taxon>Microbacteriaceae</taxon>
        <taxon>Agrococcus</taxon>
    </lineage>
</organism>
<evidence type="ECO:0000313" key="3">
    <source>
        <dbReference type="Proteomes" id="UP000198822"/>
    </source>
</evidence>
<evidence type="ECO:0000256" key="1">
    <source>
        <dbReference type="SAM" id="MobiDB-lite"/>
    </source>
</evidence>